<sequence length="547" mass="64239">MFVAPVTHISVFDKTLFVSTLLINAFQKWVFESIEVHMEMCEEFNHAKHMCKTYINYTTSTKDLSHPKQELYASTNYLDPLTYTITMELFFACIALLFHFSHHEESHKDNRTVKETVELKTGLLLAIIHMGPVIFVWPGYPSHQWERQGFRIAAYGLNSILTCWIIRYLHNPNEERFITVILNCFKKMDPDILILWISWIINVLLFIVKISIEYEYLYDTLESFEKPIYIVSQLGNIFEILSYILLIFLVGKLINYAEKASSNSMNNFVENHVLKSLHYNLEKIQDEDALNLLILIQSTYPSTLLFNMTLCLCFASIAETLFKKGFYQFAKRKNFEFILPNFDGWLEIDVGEIEEHDYLTVVFHGIEYKNSKPKKVEIIFAFVKTTDENDIKKSDEILWKDLKKAAKILGIDEKQLKKMHVVIDKEKPLLIKIKSYFNNTQELYFLTHWLDNIVKANKNEKEKCVGDKQPYSEMQWLSLLKQLSESDEINENTEIIQRTINALSHFKTLRSSTSQETEATVLTTEKLDRRNDEKSQKAKIWKVQKKV</sequence>
<proteinExistence type="predicted"/>
<name>A0AC35FHH3_9BILA</name>
<evidence type="ECO:0000313" key="1">
    <source>
        <dbReference type="Proteomes" id="UP000887580"/>
    </source>
</evidence>
<dbReference type="Proteomes" id="UP000887580">
    <property type="component" value="Unplaced"/>
</dbReference>
<organism evidence="1 2">
    <name type="scientific">Panagrolaimus sp. PS1159</name>
    <dbReference type="NCBI Taxonomy" id="55785"/>
    <lineage>
        <taxon>Eukaryota</taxon>
        <taxon>Metazoa</taxon>
        <taxon>Ecdysozoa</taxon>
        <taxon>Nematoda</taxon>
        <taxon>Chromadorea</taxon>
        <taxon>Rhabditida</taxon>
        <taxon>Tylenchina</taxon>
        <taxon>Panagrolaimomorpha</taxon>
        <taxon>Panagrolaimoidea</taxon>
        <taxon>Panagrolaimidae</taxon>
        <taxon>Panagrolaimus</taxon>
    </lineage>
</organism>
<dbReference type="WBParaSite" id="PS1159_v2.g17471.t1">
    <property type="protein sequence ID" value="PS1159_v2.g17471.t1"/>
    <property type="gene ID" value="PS1159_v2.g17471"/>
</dbReference>
<protein>
    <submittedName>
        <fullName evidence="2">Uncharacterized protein</fullName>
    </submittedName>
</protein>
<reference evidence="2" key="1">
    <citation type="submission" date="2022-11" db="UniProtKB">
        <authorList>
            <consortium name="WormBaseParasite"/>
        </authorList>
    </citation>
    <scope>IDENTIFICATION</scope>
</reference>
<evidence type="ECO:0000313" key="2">
    <source>
        <dbReference type="WBParaSite" id="PS1159_v2.g17471.t1"/>
    </source>
</evidence>
<accession>A0AC35FHH3</accession>